<protein>
    <submittedName>
        <fullName evidence="2">Tfp pilus assembly protein PilW</fullName>
    </submittedName>
</protein>
<dbReference type="RefSeq" id="WP_138209667.1">
    <property type="nucleotide sequence ID" value="NZ_CBCRUQ010000004.1"/>
</dbReference>
<dbReference type="InterPro" id="IPR012902">
    <property type="entry name" value="N_methyl_site"/>
</dbReference>
<dbReference type="Gene3D" id="3.30.700.10">
    <property type="entry name" value="Glycoprotein, Type 4 Pilin"/>
    <property type="match status" value="1"/>
</dbReference>
<keyword evidence="3" id="KW-1185">Reference proteome</keyword>
<evidence type="ECO:0000313" key="3">
    <source>
        <dbReference type="Proteomes" id="UP000308489"/>
    </source>
</evidence>
<proteinExistence type="predicted"/>
<reference evidence="2 3" key="1">
    <citation type="submission" date="2019-05" db="EMBL/GenBank/DDBJ databases">
        <authorList>
            <consortium name="Pathogen Informatics"/>
        </authorList>
    </citation>
    <scope>NUCLEOTIDE SEQUENCE [LARGE SCALE GENOMIC DNA]</scope>
    <source>
        <strain evidence="2 3">NCTC503</strain>
    </source>
</reference>
<dbReference type="Proteomes" id="UP000308489">
    <property type="component" value="Chromosome 1"/>
</dbReference>
<evidence type="ECO:0000256" key="1">
    <source>
        <dbReference type="SAM" id="Phobius"/>
    </source>
</evidence>
<dbReference type="InterPro" id="IPR045584">
    <property type="entry name" value="Pilin-like"/>
</dbReference>
<dbReference type="KEGG" id="hhw:NCTC503_00961"/>
<dbReference type="PROSITE" id="PS00409">
    <property type="entry name" value="PROKAR_NTER_METHYL"/>
    <property type="match status" value="1"/>
</dbReference>
<keyword evidence="1" id="KW-0812">Transmembrane</keyword>
<dbReference type="OrthoDB" id="1798195at2"/>
<dbReference type="SUPFAM" id="SSF54523">
    <property type="entry name" value="Pili subunits"/>
    <property type="match status" value="1"/>
</dbReference>
<organism evidence="2 3">
    <name type="scientific">Hathewaya histolytica</name>
    <name type="common">Clostridium histolyticum</name>
    <dbReference type="NCBI Taxonomy" id="1498"/>
    <lineage>
        <taxon>Bacteria</taxon>
        <taxon>Bacillati</taxon>
        <taxon>Bacillota</taxon>
        <taxon>Clostridia</taxon>
        <taxon>Eubacteriales</taxon>
        <taxon>Clostridiaceae</taxon>
        <taxon>Hathewaya</taxon>
    </lineage>
</organism>
<dbReference type="NCBIfam" id="TIGR02532">
    <property type="entry name" value="IV_pilin_GFxxxE"/>
    <property type="match status" value="1"/>
</dbReference>
<dbReference type="EMBL" id="LR590481">
    <property type="protein sequence ID" value="VTQ86645.1"/>
    <property type="molecule type" value="Genomic_DNA"/>
</dbReference>
<keyword evidence="1" id="KW-1133">Transmembrane helix</keyword>
<name>A0A4U9R5L9_HATHI</name>
<accession>A0A4U9R5L9</accession>
<dbReference type="AlphaFoldDB" id="A0A4U9R5L9"/>
<dbReference type="Pfam" id="PF07963">
    <property type="entry name" value="N_methyl"/>
    <property type="match status" value="1"/>
</dbReference>
<keyword evidence="1" id="KW-0472">Membrane</keyword>
<evidence type="ECO:0000313" key="2">
    <source>
        <dbReference type="EMBL" id="VTQ86645.1"/>
    </source>
</evidence>
<sequence length="164" mass="18854">MMKRKKGFTLIEVMVVVALISILMGIISVFVINSSRFASDSKKNFNSLSEARIAMSYLTMKIREHDTEGCMTFKDNSLNIKGNSSPEDTKKIDKYYVYFKEGQLIEKDLTIGKENSIAKINSFEMERVKDKDKRETQEVNIKIGYLNKDNKELFLEGNLTTNNK</sequence>
<feature type="transmembrane region" description="Helical" evidence="1">
    <location>
        <begin position="7"/>
        <end position="32"/>
    </location>
</feature>
<gene>
    <name evidence="2" type="ORF">NCTC503_00961</name>
</gene>